<evidence type="ECO:0000256" key="2">
    <source>
        <dbReference type="ARBA" id="ARBA00023002"/>
    </source>
</evidence>
<dbReference type="AlphaFoldDB" id="A0A0A2SU02"/>
<dbReference type="Pfam" id="PF07883">
    <property type="entry name" value="Cupin_2"/>
    <property type="match status" value="1"/>
</dbReference>
<comment type="caution">
    <text evidence="4">The sequence shown here is derived from an EMBL/GenBank/DDBJ whole genome shotgun (WGS) entry which is preliminary data.</text>
</comment>
<dbReference type="InterPro" id="IPR047183">
    <property type="entry name" value="GDO-like"/>
</dbReference>
<accession>A0A0A2SU02</accession>
<proteinExistence type="predicted"/>
<evidence type="ECO:0000313" key="5">
    <source>
        <dbReference type="Proteomes" id="UP000054422"/>
    </source>
</evidence>
<keyword evidence="2" id="KW-0560">Oxidoreductase</keyword>
<dbReference type="InterPro" id="IPR014710">
    <property type="entry name" value="RmlC-like_jellyroll"/>
</dbReference>
<gene>
    <name evidence="4" type="ORF">EP47_04070</name>
</gene>
<reference evidence="4 5" key="1">
    <citation type="submission" date="2014-05" db="EMBL/GenBank/DDBJ databases">
        <authorList>
            <person name="Rizzardi K."/>
            <person name="Winiecka-Krusnell J."/>
            <person name="Ramliden M."/>
            <person name="Alm E."/>
            <person name="Andersson S."/>
            <person name="Byfors S."/>
        </authorList>
    </citation>
    <scope>NUCLEOTIDE SEQUENCE [LARGE SCALE GENOMIC DNA]</scope>
    <source>
        <strain evidence="4 5">LEGN</strain>
    </source>
</reference>
<dbReference type="OrthoDB" id="285029at2"/>
<keyword evidence="5" id="KW-1185">Reference proteome</keyword>
<dbReference type="GO" id="GO:0051213">
    <property type="term" value="F:dioxygenase activity"/>
    <property type="evidence" value="ECO:0007669"/>
    <property type="project" value="UniProtKB-KW"/>
</dbReference>
<name>A0A0A2SU02_9GAMM</name>
<protein>
    <submittedName>
        <fullName evidence="4">Cupin</fullName>
    </submittedName>
</protein>
<sequence>MNYQSKDFAKIPSHLSVNMPEKLIHKNITLPQGDSSIFSAERHHFVSIVDLPSKTMSMTLGGLKPQQSTRRHRHNYETLIYIIKGYGHSIIEDQIVAWQKGDAIYIPVWAWHCHVNLSGDQDCLYIACENAPLLQNLGQLGLREEAT</sequence>
<dbReference type="SUPFAM" id="SSF51182">
    <property type="entry name" value="RmlC-like cupins"/>
    <property type="match status" value="1"/>
</dbReference>
<dbReference type="Proteomes" id="UP000054422">
    <property type="component" value="Unassembled WGS sequence"/>
</dbReference>
<dbReference type="RefSeq" id="WP_035886919.1">
    <property type="nucleotide sequence ID" value="NZ_JNCF01000003.1"/>
</dbReference>
<evidence type="ECO:0000256" key="1">
    <source>
        <dbReference type="ARBA" id="ARBA00022964"/>
    </source>
</evidence>
<feature type="domain" description="Cupin type-2" evidence="3">
    <location>
        <begin position="63"/>
        <end position="123"/>
    </location>
</feature>
<keyword evidence="1" id="KW-0223">Dioxygenase</keyword>
<dbReference type="STRING" id="1498499.EP47_04070"/>
<evidence type="ECO:0000259" key="3">
    <source>
        <dbReference type="Pfam" id="PF07883"/>
    </source>
</evidence>
<dbReference type="Gene3D" id="2.60.120.10">
    <property type="entry name" value="Jelly Rolls"/>
    <property type="match status" value="1"/>
</dbReference>
<evidence type="ECO:0000313" key="4">
    <source>
        <dbReference type="EMBL" id="KGP64237.1"/>
    </source>
</evidence>
<dbReference type="PANTHER" id="PTHR41517:SF1">
    <property type="entry name" value="CUPIN"/>
    <property type="match status" value="1"/>
</dbReference>
<organism evidence="4 5">
    <name type="scientific">Legionella norrlandica</name>
    <dbReference type="NCBI Taxonomy" id="1498499"/>
    <lineage>
        <taxon>Bacteria</taxon>
        <taxon>Pseudomonadati</taxon>
        <taxon>Pseudomonadota</taxon>
        <taxon>Gammaproteobacteria</taxon>
        <taxon>Legionellales</taxon>
        <taxon>Legionellaceae</taxon>
        <taxon>Legionella</taxon>
    </lineage>
</organism>
<dbReference type="InterPro" id="IPR013096">
    <property type="entry name" value="Cupin_2"/>
</dbReference>
<dbReference type="EMBL" id="JNCF01000003">
    <property type="protein sequence ID" value="KGP64237.1"/>
    <property type="molecule type" value="Genomic_DNA"/>
</dbReference>
<dbReference type="InterPro" id="IPR011051">
    <property type="entry name" value="RmlC_Cupin_sf"/>
</dbReference>
<dbReference type="PANTHER" id="PTHR41517">
    <property type="entry name" value="1,2-DIOXYGENASE PROTEIN-RELATED"/>
    <property type="match status" value="1"/>
</dbReference>